<evidence type="ECO:0000313" key="4">
    <source>
        <dbReference type="Proteomes" id="UP000532746"/>
    </source>
</evidence>
<feature type="domain" description="DUF4142" evidence="2">
    <location>
        <begin position="52"/>
        <end position="186"/>
    </location>
</feature>
<feature type="chain" id="PRO_5030669699" evidence="1">
    <location>
        <begin position="19"/>
        <end position="192"/>
    </location>
</feature>
<accession>A0A7W9T263</accession>
<comment type="caution">
    <text evidence="3">The sequence shown here is derived from an EMBL/GenBank/DDBJ whole genome shotgun (WGS) entry which is preliminary data.</text>
</comment>
<evidence type="ECO:0000256" key="1">
    <source>
        <dbReference type="SAM" id="SignalP"/>
    </source>
</evidence>
<evidence type="ECO:0000313" key="3">
    <source>
        <dbReference type="EMBL" id="MBB6060145.1"/>
    </source>
</evidence>
<dbReference type="Proteomes" id="UP000532746">
    <property type="component" value="Unassembled WGS sequence"/>
</dbReference>
<keyword evidence="1" id="KW-0732">Signal</keyword>
<name>A0A7W9T263_9BACT</name>
<evidence type="ECO:0000259" key="2">
    <source>
        <dbReference type="Pfam" id="PF13628"/>
    </source>
</evidence>
<feature type="signal peptide" evidence="1">
    <location>
        <begin position="1"/>
        <end position="18"/>
    </location>
</feature>
<sequence>MLLPLRLYVLLLAPLAVACSAKENSKDPVFSAKFQNEKRIGEENITKRQLRDAEFLVEAASQKMELLEISQIAQRKATSPDTRYVAQNAIAQLSARLQELKTLAQQKNRALPTGLGESQAQEVGELTALNGPAFDQKYAEMLSSLTDKTVDAYEDMADEAYDGDIRALAARQLPALKDQHTAGEALQDKLKP</sequence>
<protein>
    <submittedName>
        <fullName evidence="3">Putative membrane protein</fullName>
    </submittedName>
</protein>
<organism evidence="3 4">
    <name type="scientific">Hymenobacter luteus</name>
    <dbReference type="NCBI Taxonomy" id="1411122"/>
    <lineage>
        <taxon>Bacteria</taxon>
        <taxon>Pseudomonadati</taxon>
        <taxon>Bacteroidota</taxon>
        <taxon>Cytophagia</taxon>
        <taxon>Cytophagales</taxon>
        <taxon>Hymenobacteraceae</taxon>
        <taxon>Hymenobacter</taxon>
    </lineage>
</organism>
<dbReference type="InterPro" id="IPR025419">
    <property type="entry name" value="DUF4142"/>
</dbReference>
<dbReference type="PANTHER" id="PTHR38593:SF1">
    <property type="entry name" value="BLR2558 PROTEIN"/>
    <property type="match status" value="1"/>
</dbReference>
<dbReference type="Gene3D" id="1.20.1260.10">
    <property type="match status" value="1"/>
</dbReference>
<dbReference type="PROSITE" id="PS51257">
    <property type="entry name" value="PROKAR_LIPOPROTEIN"/>
    <property type="match status" value="1"/>
</dbReference>
<keyword evidence="4" id="KW-1185">Reference proteome</keyword>
<dbReference type="AlphaFoldDB" id="A0A7W9T263"/>
<gene>
    <name evidence="3" type="ORF">HNQ93_003011</name>
</gene>
<dbReference type="EMBL" id="JACHGG010000004">
    <property type="protein sequence ID" value="MBB6060145.1"/>
    <property type="molecule type" value="Genomic_DNA"/>
</dbReference>
<proteinExistence type="predicted"/>
<dbReference type="RefSeq" id="WP_183405190.1">
    <property type="nucleotide sequence ID" value="NZ_JACHGG010000004.1"/>
</dbReference>
<dbReference type="InterPro" id="IPR012347">
    <property type="entry name" value="Ferritin-like"/>
</dbReference>
<dbReference type="PANTHER" id="PTHR38593">
    <property type="entry name" value="BLR2558 PROTEIN"/>
    <property type="match status" value="1"/>
</dbReference>
<reference evidence="3 4" key="1">
    <citation type="submission" date="2020-08" db="EMBL/GenBank/DDBJ databases">
        <title>Genomic Encyclopedia of Type Strains, Phase IV (KMG-IV): sequencing the most valuable type-strain genomes for metagenomic binning, comparative biology and taxonomic classification.</title>
        <authorList>
            <person name="Goeker M."/>
        </authorList>
    </citation>
    <scope>NUCLEOTIDE SEQUENCE [LARGE SCALE GENOMIC DNA]</scope>
    <source>
        <strain evidence="3 4">DSM 26718</strain>
    </source>
</reference>
<dbReference type="Pfam" id="PF13628">
    <property type="entry name" value="DUF4142"/>
    <property type="match status" value="1"/>
</dbReference>